<keyword evidence="3" id="KW-0238">DNA-binding</keyword>
<dbReference type="PROSITE" id="PS50931">
    <property type="entry name" value="HTH_LYSR"/>
    <property type="match status" value="1"/>
</dbReference>
<dbReference type="InterPro" id="IPR036388">
    <property type="entry name" value="WH-like_DNA-bd_sf"/>
</dbReference>
<dbReference type="SUPFAM" id="SSF53850">
    <property type="entry name" value="Periplasmic binding protein-like II"/>
    <property type="match status" value="1"/>
</dbReference>
<dbReference type="SUPFAM" id="SSF46785">
    <property type="entry name" value="Winged helix' DNA-binding domain"/>
    <property type="match status" value="1"/>
</dbReference>
<dbReference type="Gene3D" id="1.10.10.10">
    <property type="entry name" value="Winged helix-like DNA-binding domain superfamily/Winged helix DNA-binding domain"/>
    <property type="match status" value="1"/>
</dbReference>
<keyword evidence="2" id="KW-0805">Transcription regulation</keyword>
<dbReference type="PANTHER" id="PTHR30126">
    <property type="entry name" value="HTH-TYPE TRANSCRIPTIONAL REGULATOR"/>
    <property type="match status" value="1"/>
</dbReference>
<evidence type="ECO:0000313" key="6">
    <source>
        <dbReference type="EMBL" id="GAA2389496.1"/>
    </source>
</evidence>
<dbReference type="Pfam" id="PF00126">
    <property type="entry name" value="HTH_1"/>
    <property type="match status" value="1"/>
</dbReference>
<evidence type="ECO:0000256" key="2">
    <source>
        <dbReference type="ARBA" id="ARBA00023015"/>
    </source>
</evidence>
<dbReference type="InterPro" id="IPR000847">
    <property type="entry name" value="LysR_HTH_N"/>
</dbReference>
<dbReference type="InterPro" id="IPR036390">
    <property type="entry name" value="WH_DNA-bd_sf"/>
</dbReference>
<feature type="domain" description="HTH lysR-type" evidence="5">
    <location>
        <begin position="30"/>
        <end position="87"/>
    </location>
</feature>
<organism evidence="6 7">
    <name type="scientific">Gordonia cholesterolivorans</name>
    <dbReference type="NCBI Taxonomy" id="559625"/>
    <lineage>
        <taxon>Bacteria</taxon>
        <taxon>Bacillati</taxon>
        <taxon>Actinomycetota</taxon>
        <taxon>Actinomycetes</taxon>
        <taxon>Mycobacteriales</taxon>
        <taxon>Gordoniaceae</taxon>
        <taxon>Gordonia</taxon>
    </lineage>
</organism>
<proteinExistence type="inferred from homology"/>
<comment type="similarity">
    <text evidence="1">Belongs to the LysR transcriptional regulatory family.</text>
</comment>
<reference evidence="6 7" key="1">
    <citation type="journal article" date="2019" name="Int. J. Syst. Evol. Microbiol.">
        <title>The Global Catalogue of Microorganisms (GCM) 10K type strain sequencing project: providing services to taxonomists for standard genome sequencing and annotation.</title>
        <authorList>
            <consortium name="The Broad Institute Genomics Platform"/>
            <consortium name="The Broad Institute Genome Sequencing Center for Infectious Disease"/>
            <person name="Wu L."/>
            <person name="Ma J."/>
        </authorList>
    </citation>
    <scope>NUCLEOTIDE SEQUENCE [LARGE SCALE GENOMIC DNA]</scope>
    <source>
        <strain evidence="6 7">JCM 16227</strain>
    </source>
</reference>
<evidence type="ECO:0000256" key="4">
    <source>
        <dbReference type="ARBA" id="ARBA00023163"/>
    </source>
</evidence>
<dbReference type="EMBL" id="BAAARB010000021">
    <property type="protein sequence ID" value="GAA2389496.1"/>
    <property type="molecule type" value="Genomic_DNA"/>
</dbReference>
<evidence type="ECO:0000256" key="1">
    <source>
        <dbReference type="ARBA" id="ARBA00009437"/>
    </source>
</evidence>
<accession>A0ABN3HWN6</accession>
<protein>
    <submittedName>
        <fullName evidence="6">LysR substrate-binding domain-containing protein</fullName>
    </submittedName>
</protein>
<evidence type="ECO:0000313" key="7">
    <source>
        <dbReference type="Proteomes" id="UP001501170"/>
    </source>
</evidence>
<evidence type="ECO:0000256" key="3">
    <source>
        <dbReference type="ARBA" id="ARBA00023125"/>
    </source>
</evidence>
<name>A0ABN3HWN6_9ACTN</name>
<dbReference type="Gene3D" id="3.40.190.290">
    <property type="match status" value="1"/>
</dbReference>
<dbReference type="InterPro" id="IPR005119">
    <property type="entry name" value="LysR_subst-bd"/>
</dbReference>
<dbReference type="Pfam" id="PF03466">
    <property type="entry name" value="LysR_substrate"/>
    <property type="match status" value="1"/>
</dbReference>
<keyword evidence="7" id="KW-1185">Reference proteome</keyword>
<comment type="caution">
    <text evidence="6">The sequence shown here is derived from an EMBL/GenBank/DDBJ whole genome shotgun (WGS) entry which is preliminary data.</text>
</comment>
<keyword evidence="4" id="KW-0804">Transcription</keyword>
<gene>
    <name evidence="6" type="ORF">GCM10009855_32030</name>
</gene>
<dbReference type="Proteomes" id="UP001501170">
    <property type="component" value="Unassembled WGS sequence"/>
</dbReference>
<evidence type="ECO:0000259" key="5">
    <source>
        <dbReference type="PROSITE" id="PS50931"/>
    </source>
</evidence>
<sequence length="328" mass="35457">MVLRGRRVAGAPSFFSPGWDDGCVSSTRRLSQDHLRTMLAVYRSGSFHAAARHLGVSAPTVANHIHLVEDHFGVRMFERSADGTVPTVAAHEIAAQIATHLDEIDRLIAGDLRRSPTGGLMVSLGGPCEFVTEQLLPALAGDTTRLPRIAFEFGDSRRMLAELDAGRLDLAVVSGIRPSGAGVRAWPVARERFWLVAAPGLTDGTEPPAELDAAGLIAYDDHLPLLRRYWNTVFGVDPRFDPTIVLPDLVAMKAAALAGLGVTVLPSYLVHEEVRSGALVRLDRRRDPPSSTVFLAAGEPALAARPPLLRFAELLVDRITGYQENVTQ</sequence>
<dbReference type="PANTHER" id="PTHR30126:SF39">
    <property type="entry name" value="HTH-TYPE TRANSCRIPTIONAL REGULATOR CYSL"/>
    <property type="match status" value="1"/>
</dbReference>